<dbReference type="GO" id="GO:0016052">
    <property type="term" value="P:carbohydrate catabolic process"/>
    <property type="evidence" value="ECO:0007669"/>
    <property type="project" value="TreeGrafter"/>
</dbReference>
<dbReference type="EMBL" id="CAESGF010000006">
    <property type="protein sequence ID" value="CAB4363497.1"/>
    <property type="molecule type" value="Genomic_DNA"/>
</dbReference>
<evidence type="ECO:0000313" key="11">
    <source>
        <dbReference type="EMBL" id="CAB4835169.1"/>
    </source>
</evidence>
<proteinExistence type="inferred from homology"/>
<dbReference type="AlphaFoldDB" id="A0A6J6A720"/>
<sequence length="257" mass="27017">MSTASPIDVARRAITLLDLTELGDEATPDDVTALCARAVGRHGTVAAVCVWPRHVSMAVQLLIGKGVRIATVVNFPSGNDAIDDVVALTTEALADGADEIDLVLPYRAFLSGDRAAAEAMIQAVRDSVPTPQRLKVILETGELVSYDTIRAASETAIRLGADFIKTSTGKTPRSASLEATEVMLEVIRTASRPVGLKPSGGIRTLDDATEYLDQADRIMGAGWATPTTFRFGASGLLTALEAAIDGASEPTSTTETY</sequence>
<dbReference type="PIRSF" id="PIRSF001357">
    <property type="entry name" value="DeoC"/>
    <property type="match status" value="1"/>
</dbReference>
<dbReference type="GO" id="GO:0009264">
    <property type="term" value="P:deoxyribonucleotide catabolic process"/>
    <property type="evidence" value="ECO:0007669"/>
    <property type="project" value="InterPro"/>
</dbReference>
<organism evidence="9">
    <name type="scientific">freshwater metagenome</name>
    <dbReference type="NCBI Taxonomy" id="449393"/>
    <lineage>
        <taxon>unclassified sequences</taxon>
        <taxon>metagenomes</taxon>
        <taxon>ecological metagenomes</taxon>
    </lineage>
</organism>
<comment type="catalytic activity">
    <reaction evidence="8">
        <text>2-deoxy-D-ribose 5-phosphate = D-glyceraldehyde 3-phosphate + acetaldehyde</text>
        <dbReference type="Rhea" id="RHEA:12821"/>
        <dbReference type="ChEBI" id="CHEBI:15343"/>
        <dbReference type="ChEBI" id="CHEBI:59776"/>
        <dbReference type="ChEBI" id="CHEBI:62877"/>
        <dbReference type="EC" id="4.1.2.4"/>
    </reaction>
</comment>
<dbReference type="Gene3D" id="3.20.20.70">
    <property type="entry name" value="Aldolase class I"/>
    <property type="match status" value="1"/>
</dbReference>
<comment type="pathway">
    <text evidence="1">Carbohydrate degradation; 2-deoxy-D-ribose 1-phosphate degradation; D-glyceraldehyde 3-phosphate and acetaldehyde from 2-deoxy-alpha-D-ribose 1-phosphate: step 2/2.</text>
</comment>
<evidence type="ECO:0000313" key="9">
    <source>
        <dbReference type="EMBL" id="CAB4363497.1"/>
    </source>
</evidence>
<dbReference type="GO" id="GO:0004139">
    <property type="term" value="F:deoxyribose-phosphate aldolase activity"/>
    <property type="evidence" value="ECO:0007669"/>
    <property type="project" value="UniProtKB-EC"/>
</dbReference>
<accession>A0A6J6A720</accession>
<comment type="similarity">
    <text evidence="2">Belongs to the DeoC/FbaB aldolase family. DeoC type 2 subfamily.</text>
</comment>
<evidence type="ECO:0000313" key="13">
    <source>
        <dbReference type="EMBL" id="CAB4929970.1"/>
    </source>
</evidence>
<dbReference type="InterPro" id="IPR011343">
    <property type="entry name" value="DeoC"/>
</dbReference>
<keyword evidence="4" id="KW-0456">Lyase</keyword>
<dbReference type="SMART" id="SM01133">
    <property type="entry name" value="DeoC"/>
    <property type="match status" value="1"/>
</dbReference>
<dbReference type="InterPro" id="IPR002915">
    <property type="entry name" value="DeoC/FbaB/LacD_aldolase"/>
</dbReference>
<dbReference type="EMBL" id="CAFBMT010000006">
    <property type="protein sequence ID" value="CAB4929970.1"/>
    <property type="molecule type" value="Genomic_DNA"/>
</dbReference>
<evidence type="ECO:0000256" key="1">
    <source>
        <dbReference type="ARBA" id="ARBA00004816"/>
    </source>
</evidence>
<evidence type="ECO:0000313" key="10">
    <source>
        <dbReference type="EMBL" id="CAB4719335.1"/>
    </source>
</evidence>
<name>A0A6J6A720_9ZZZZ</name>
<dbReference type="EMBL" id="CAFBOL010000052">
    <property type="protein sequence ID" value="CAB4997415.1"/>
    <property type="molecule type" value="Genomic_DNA"/>
</dbReference>
<dbReference type="EC" id="4.1.2.4" evidence="3"/>
<evidence type="ECO:0000256" key="4">
    <source>
        <dbReference type="ARBA" id="ARBA00023239"/>
    </source>
</evidence>
<dbReference type="EMBL" id="CAFAAV010000292">
    <property type="protein sequence ID" value="CAB4835169.1"/>
    <property type="molecule type" value="Genomic_DNA"/>
</dbReference>
<dbReference type="EMBL" id="CAFBIY010000314">
    <property type="protein sequence ID" value="CAB4853700.1"/>
    <property type="molecule type" value="Genomic_DNA"/>
</dbReference>
<dbReference type="SUPFAM" id="SSF51569">
    <property type="entry name" value="Aldolase"/>
    <property type="match status" value="1"/>
</dbReference>
<evidence type="ECO:0000256" key="3">
    <source>
        <dbReference type="ARBA" id="ARBA00012515"/>
    </source>
</evidence>
<keyword evidence="5" id="KW-0704">Schiff base</keyword>
<dbReference type="CDD" id="cd00959">
    <property type="entry name" value="DeoC"/>
    <property type="match status" value="1"/>
</dbReference>
<dbReference type="EMBL" id="CAEZYF010000006">
    <property type="protein sequence ID" value="CAB4719335.1"/>
    <property type="molecule type" value="Genomic_DNA"/>
</dbReference>
<evidence type="ECO:0000256" key="5">
    <source>
        <dbReference type="ARBA" id="ARBA00023270"/>
    </source>
</evidence>
<dbReference type="GO" id="GO:0005737">
    <property type="term" value="C:cytoplasm"/>
    <property type="evidence" value="ECO:0007669"/>
    <property type="project" value="InterPro"/>
</dbReference>
<dbReference type="NCBIfam" id="TIGR00126">
    <property type="entry name" value="deoC"/>
    <property type="match status" value="1"/>
</dbReference>
<evidence type="ECO:0000256" key="7">
    <source>
        <dbReference type="ARBA" id="ARBA00032755"/>
    </source>
</evidence>
<dbReference type="PANTHER" id="PTHR10889:SF3">
    <property type="entry name" value="DEOXYRIBOSE-PHOSPHATE ALDOLASE"/>
    <property type="match status" value="1"/>
</dbReference>
<dbReference type="Pfam" id="PF01791">
    <property type="entry name" value="DeoC"/>
    <property type="match status" value="1"/>
</dbReference>
<evidence type="ECO:0000256" key="8">
    <source>
        <dbReference type="ARBA" id="ARBA00048791"/>
    </source>
</evidence>
<evidence type="ECO:0000256" key="6">
    <source>
        <dbReference type="ARBA" id="ARBA00031814"/>
    </source>
</evidence>
<dbReference type="PANTHER" id="PTHR10889">
    <property type="entry name" value="DEOXYRIBOSE-PHOSPHATE ALDOLASE"/>
    <property type="match status" value="1"/>
</dbReference>
<gene>
    <name evidence="10" type="ORF">UFOPK2656_01202</name>
    <name evidence="11" type="ORF">UFOPK3099_02686</name>
    <name evidence="12" type="ORF">UFOPK3267_03237</name>
    <name evidence="13" type="ORF">UFOPK3651_01413</name>
    <name evidence="14" type="ORF">UFOPK3931_01895</name>
    <name evidence="9" type="ORF">UFOPK4189_01276</name>
</gene>
<evidence type="ECO:0000256" key="2">
    <source>
        <dbReference type="ARBA" id="ARBA00009473"/>
    </source>
</evidence>
<evidence type="ECO:0000313" key="14">
    <source>
        <dbReference type="EMBL" id="CAB4997415.1"/>
    </source>
</evidence>
<protein>
    <recommendedName>
        <fullName evidence="3">deoxyribose-phosphate aldolase</fullName>
        <ecNumber evidence="3">4.1.2.4</ecNumber>
    </recommendedName>
    <alternativeName>
        <fullName evidence="7">2-deoxy-D-ribose 5-phosphate aldolase</fullName>
    </alternativeName>
    <alternativeName>
        <fullName evidence="6">Phosphodeoxyriboaldolase</fullName>
    </alternativeName>
</protein>
<evidence type="ECO:0000313" key="12">
    <source>
        <dbReference type="EMBL" id="CAB4853700.1"/>
    </source>
</evidence>
<dbReference type="InterPro" id="IPR013785">
    <property type="entry name" value="Aldolase_TIM"/>
</dbReference>
<reference evidence="9" key="1">
    <citation type="submission" date="2020-05" db="EMBL/GenBank/DDBJ databases">
        <authorList>
            <person name="Chiriac C."/>
            <person name="Salcher M."/>
            <person name="Ghai R."/>
            <person name="Kavagutti S V."/>
        </authorList>
    </citation>
    <scope>NUCLEOTIDE SEQUENCE</scope>
</reference>